<name>A0ABD3NS13_9STRA</name>
<evidence type="ECO:0000313" key="2">
    <source>
        <dbReference type="Proteomes" id="UP001530400"/>
    </source>
</evidence>
<accession>A0ABD3NS13</accession>
<comment type="caution">
    <text evidence="1">The sequence shown here is derived from an EMBL/GenBank/DDBJ whole genome shotgun (WGS) entry which is preliminary data.</text>
</comment>
<keyword evidence="2" id="KW-1185">Reference proteome</keyword>
<sequence length="147" mass="16732">MVVTCSDTVFAFFLYSDEDLLEYVLEPDEDQSSTIQSNQEEEFHRICSSSFRARCEKTRTESPHSMAAALAAKAKEKFNDLSWITHIESAFQVSIARRLSLAVYLVQERSHKFMKSSHSALTRSFCLDSVPPQASTAKRCRSETVHE</sequence>
<evidence type="ECO:0000313" key="1">
    <source>
        <dbReference type="EMBL" id="KAL3778534.1"/>
    </source>
</evidence>
<dbReference type="Proteomes" id="UP001530400">
    <property type="component" value="Unassembled WGS sequence"/>
</dbReference>
<protein>
    <submittedName>
        <fullName evidence="1">Uncharacterized protein</fullName>
    </submittedName>
</protein>
<organism evidence="1 2">
    <name type="scientific">Cyclotella atomus</name>
    <dbReference type="NCBI Taxonomy" id="382360"/>
    <lineage>
        <taxon>Eukaryota</taxon>
        <taxon>Sar</taxon>
        <taxon>Stramenopiles</taxon>
        <taxon>Ochrophyta</taxon>
        <taxon>Bacillariophyta</taxon>
        <taxon>Coscinodiscophyceae</taxon>
        <taxon>Thalassiosirophycidae</taxon>
        <taxon>Stephanodiscales</taxon>
        <taxon>Stephanodiscaceae</taxon>
        <taxon>Cyclotella</taxon>
    </lineage>
</organism>
<gene>
    <name evidence="1" type="ORF">ACHAWO_012551</name>
</gene>
<proteinExistence type="predicted"/>
<dbReference type="AlphaFoldDB" id="A0ABD3NS13"/>
<dbReference type="EMBL" id="JALLPJ020000981">
    <property type="protein sequence ID" value="KAL3778534.1"/>
    <property type="molecule type" value="Genomic_DNA"/>
</dbReference>
<reference evidence="1 2" key="1">
    <citation type="submission" date="2024-10" db="EMBL/GenBank/DDBJ databases">
        <title>Updated reference genomes for cyclostephanoid diatoms.</title>
        <authorList>
            <person name="Roberts W.R."/>
            <person name="Alverson A.J."/>
        </authorList>
    </citation>
    <scope>NUCLEOTIDE SEQUENCE [LARGE SCALE GENOMIC DNA]</scope>
    <source>
        <strain evidence="1 2">AJA010-31</strain>
    </source>
</reference>